<dbReference type="AlphaFoldDB" id="A0A087E0I6"/>
<dbReference type="CDD" id="cd01293">
    <property type="entry name" value="Bact_CD"/>
    <property type="match status" value="1"/>
</dbReference>
<dbReference type="SUPFAM" id="SSF51556">
    <property type="entry name" value="Metallo-dependent hydrolases"/>
    <property type="match status" value="1"/>
</dbReference>
<dbReference type="EMBL" id="JGZR01000011">
    <property type="protein sequence ID" value="KFJ01287.1"/>
    <property type="molecule type" value="Genomic_DNA"/>
</dbReference>
<dbReference type="PANTHER" id="PTHR32027">
    <property type="entry name" value="CYTOSINE DEAMINASE"/>
    <property type="match status" value="1"/>
</dbReference>
<dbReference type="EC" id="3.5.4.1" evidence="5"/>
<dbReference type="Gene3D" id="3.20.20.140">
    <property type="entry name" value="Metal-dependent hydrolases"/>
    <property type="match status" value="1"/>
</dbReference>
<reference evidence="5 6" key="1">
    <citation type="submission" date="2014-03" db="EMBL/GenBank/DDBJ databases">
        <title>Genomics of Bifidobacteria.</title>
        <authorList>
            <person name="Ventura M."/>
            <person name="Milani C."/>
            <person name="Lugli G.A."/>
        </authorList>
    </citation>
    <scope>NUCLEOTIDE SEQUENCE [LARGE SCALE GENOMIC DNA]</scope>
    <source>
        <strain evidence="5 6">LMG 11597</strain>
    </source>
</reference>
<dbReference type="Pfam" id="PF07969">
    <property type="entry name" value="Amidohydro_3"/>
    <property type="match status" value="1"/>
</dbReference>
<dbReference type="STRING" id="77635.BISU_1873"/>
<evidence type="ECO:0000313" key="6">
    <source>
        <dbReference type="Proteomes" id="UP000029055"/>
    </source>
</evidence>
<dbReference type="GO" id="GO:0046872">
    <property type="term" value="F:metal ion binding"/>
    <property type="evidence" value="ECO:0007669"/>
    <property type="project" value="UniProtKB-KW"/>
</dbReference>
<evidence type="ECO:0000313" key="5">
    <source>
        <dbReference type="EMBL" id="KFJ01287.1"/>
    </source>
</evidence>
<sequence length="439" mass="48021">MIIRNVHVENDEATSTVRIEHGVFVQISGDTAGLGADGSAPDSDSEGDGAFDCNGRAAKPQPQPGETVVDGQGGVLLPPFVDPHVHLDAALTAGDPEWNETGTLFDGIRIWSERKKSLTIADAKDRARRTIDMMVRHGIQHIRSHVDVTDPDLVALHALLELKAEVEPYADLQIVAFPQEGILSYPNGKELMRQAINEGADVVGGIPHFEFTRDYGVESLKFLIDLAVKNDRLVDVHCDEIDDPASRNLEVLATLALENGIGERVTASHTTAMGSYNDAYTYKLFRLLKMSGISFVSNPLVNMHLGGRFDTYPKRRGLTRVKELDADGINAAFGEDDIRDPWSPLGAGNMLDVVRMGVYAAQLMGYSQIMDSYKYVTYNGAKALHITDRYGIEVSKPANCIILNAPNFYEALNENAEVLCSIRAGKVIVSTQPHVTTVY</sequence>
<dbReference type="FunFam" id="3.20.20.140:FF:000019">
    <property type="entry name" value="Cytosine deaminase"/>
    <property type="match status" value="1"/>
</dbReference>
<feature type="domain" description="Amidohydrolase 3" evidence="4">
    <location>
        <begin position="68"/>
        <end position="429"/>
    </location>
</feature>
<dbReference type="InterPro" id="IPR032466">
    <property type="entry name" value="Metal_Hydrolase"/>
</dbReference>
<dbReference type="Proteomes" id="UP000029055">
    <property type="component" value="Unassembled WGS sequence"/>
</dbReference>
<evidence type="ECO:0000256" key="3">
    <source>
        <dbReference type="SAM" id="MobiDB-lite"/>
    </source>
</evidence>
<keyword evidence="6" id="KW-1185">Reference proteome</keyword>
<dbReference type="eggNOG" id="COG0402">
    <property type="taxonomic scope" value="Bacteria"/>
</dbReference>
<dbReference type="Gene3D" id="2.30.40.10">
    <property type="entry name" value="Urease, subunit C, domain 1"/>
    <property type="match status" value="1"/>
</dbReference>
<gene>
    <name evidence="5" type="ORF">BISU_1873</name>
</gene>
<evidence type="ECO:0000256" key="1">
    <source>
        <dbReference type="ARBA" id="ARBA00022723"/>
    </source>
</evidence>
<dbReference type="InterPro" id="IPR013108">
    <property type="entry name" value="Amidohydro_3"/>
</dbReference>
<keyword evidence="1" id="KW-0479">Metal-binding</keyword>
<dbReference type="GO" id="GO:0006209">
    <property type="term" value="P:cytosine catabolic process"/>
    <property type="evidence" value="ECO:0007669"/>
    <property type="project" value="TreeGrafter"/>
</dbReference>
<keyword evidence="2 5" id="KW-0378">Hydrolase</keyword>
<name>A0A087E0I6_9BIFI</name>
<dbReference type="NCBIfam" id="NF006685">
    <property type="entry name" value="PRK09230.1"/>
    <property type="match status" value="1"/>
</dbReference>
<protein>
    <submittedName>
        <fullName evidence="5">Cytosine deaminase</fullName>
        <ecNumber evidence="5">3.5.4.1</ecNumber>
    </submittedName>
</protein>
<evidence type="ECO:0000259" key="4">
    <source>
        <dbReference type="Pfam" id="PF07969"/>
    </source>
</evidence>
<comment type="caution">
    <text evidence="5">The sequence shown here is derived from an EMBL/GenBank/DDBJ whole genome shotgun (WGS) entry which is preliminary data.</text>
</comment>
<evidence type="ECO:0000256" key="2">
    <source>
        <dbReference type="ARBA" id="ARBA00022801"/>
    </source>
</evidence>
<dbReference type="GO" id="GO:0035888">
    <property type="term" value="F:isoguanine deaminase activity"/>
    <property type="evidence" value="ECO:0007669"/>
    <property type="project" value="TreeGrafter"/>
</dbReference>
<dbReference type="PANTHER" id="PTHR32027:SF0">
    <property type="entry name" value="CYTOSINE DEAMINASE"/>
    <property type="match status" value="1"/>
</dbReference>
<accession>A0A087E0I6</accession>
<dbReference type="OrthoDB" id="3366604at2"/>
<dbReference type="GO" id="GO:0004131">
    <property type="term" value="F:cytosine deaminase activity"/>
    <property type="evidence" value="ECO:0007669"/>
    <property type="project" value="UniProtKB-EC"/>
</dbReference>
<proteinExistence type="predicted"/>
<feature type="region of interest" description="Disordered" evidence="3">
    <location>
        <begin position="34"/>
        <end position="67"/>
    </location>
</feature>
<dbReference type="RefSeq" id="WP_024463494.1">
    <property type="nucleotide sequence ID" value="NZ_CP062939.1"/>
</dbReference>
<dbReference type="InterPro" id="IPR011059">
    <property type="entry name" value="Metal-dep_hydrolase_composite"/>
</dbReference>
<organism evidence="5 6">
    <name type="scientific">Bifidobacterium subtile</name>
    <dbReference type="NCBI Taxonomy" id="77635"/>
    <lineage>
        <taxon>Bacteria</taxon>
        <taxon>Bacillati</taxon>
        <taxon>Actinomycetota</taxon>
        <taxon>Actinomycetes</taxon>
        <taxon>Bifidobacteriales</taxon>
        <taxon>Bifidobacteriaceae</taxon>
        <taxon>Bifidobacterium</taxon>
    </lineage>
</organism>
<dbReference type="InterPro" id="IPR052349">
    <property type="entry name" value="Metallo-hydrolase_Enzymes"/>
</dbReference>